<sequence length="166" mass="19310">MYSTVPLYYNFTMSTQGTTLHWMKLTARIYFRDGPLAAVSAFYEYLYSIRSLLTKLTSYSSVVFKLQDHLQDDSKFTVRNLANIDLYNSLAKDLLSGTNVTTWDSTIPLSDLYAQQCKVNPRHTDDNKWKCQDKTHVGYIIIEKYVDMLLNFVCNEFFNVTDDFCP</sequence>
<evidence type="ECO:0000313" key="2">
    <source>
        <dbReference type="Proteomes" id="UP000747542"/>
    </source>
</evidence>
<reference evidence="1" key="1">
    <citation type="journal article" date="2021" name="Sci. Adv.">
        <title>The American lobster genome reveals insights on longevity, neural, and immune adaptations.</title>
        <authorList>
            <person name="Polinski J.M."/>
            <person name="Zimin A.V."/>
            <person name="Clark K.F."/>
            <person name="Kohn A.B."/>
            <person name="Sadowski N."/>
            <person name="Timp W."/>
            <person name="Ptitsyn A."/>
            <person name="Khanna P."/>
            <person name="Romanova D.Y."/>
            <person name="Williams P."/>
            <person name="Greenwood S.J."/>
            <person name="Moroz L.L."/>
            <person name="Walt D.R."/>
            <person name="Bodnar A.G."/>
        </authorList>
    </citation>
    <scope>NUCLEOTIDE SEQUENCE</scope>
    <source>
        <strain evidence="1">GMGI-L3</strain>
    </source>
</reference>
<protein>
    <submittedName>
        <fullName evidence="1">Uncharacterized protein</fullName>
    </submittedName>
</protein>
<organism evidence="1 2">
    <name type="scientific">Homarus americanus</name>
    <name type="common">American lobster</name>
    <dbReference type="NCBI Taxonomy" id="6706"/>
    <lineage>
        <taxon>Eukaryota</taxon>
        <taxon>Metazoa</taxon>
        <taxon>Ecdysozoa</taxon>
        <taxon>Arthropoda</taxon>
        <taxon>Crustacea</taxon>
        <taxon>Multicrustacea</taxon>
        <taxon>Malacostraca</taxon>
        <taxon>Eumalacostraca</taxon>
        <taxon>Eucarida</taxon>
        <taxon>Decapoda</taxon>
        <taxon>Pleocyemata</taxon>
        <taxon>Astacidea</taxon>
        <taxon>Nephropoidea</taxon>
        <taxon>Nephropidae</taxon>
        <taxon>Homarus</taxon>
    </lineage>
</organism>
<dbReference type="EMBL" id="JAHLQT010025476">
    <property type="protein sequence ID" value="KAG7164332.1"/>
    <property type="molecule type" value="Genomic_DNA"/>
</dbReference>
<name>A0A8J5MUZ8_HOMAM</name>
<accession>A0A8J5MUZ8</accession>
<evidence type="ECO:0000313" key="1">
    <source>
        <dbReference type="EMBL" id="KAG7164332.1"/>
    </source>
</evidence>
<dbReference type="Proteomes" id="UP000747542">
    <property type="component" value="Unassembled WGS sequence"/>
</dbReference>
<proteinExistence type="predicted"/>
<keyword evidence="2" id="KW-1185">Reference proteome</keyword>
<comment type="caution">
    <text evidence="1">The sequence shown here is derived from an EMBL/GenBank/DDBJ whole genome shotgun (WGS) entry which is preliminary data.</text>
</comment>
<gene>
    <name evidence="1" type="ORF">Hamer_G003501</name>
</gene>
<dbReference type="AlphaFoldDB" id="A0A8J5MUZ8"/>